<proteinExistence type="predicted"/>
<keyword evidence="2" id="KW-1185">Reference proteome</keyword>
<name>A0ACC2ZWJ0_9EURO</name>
<evidence type="ECO:0000313" key="2">
    <source>
        <dbReference type="Proteomes" id="UP001172386"/>
    </source>
</evidence>
<dbReference type="EMBL" id="JAPDRQ010000229">
    <property type="protein sequence ID" value="KAJ9651905.1"/>
    <property type="molecule type" value="Genomic_DNA"/>
</dbReference>
<sequence>MTQRQPSSASGTPLCGSFEAHDPKRYYYSTVPITQPPPVAYMKHGKHLQERPRAEAKRVQTSFSSATSATSDLSYKKHSTPSPEENWASPTLEQTLVDGEQRPSAQVGSAGSRKAGHGQRESQMAERTSPAVTYIQERRRISEEIEEEDSDHAVWILFWLSVLDPIHSLASCLFTLVVTFGLLLAFPIRLVHKKSSFGDQIIRAIAPLYKNHLEMLYAPSVDYAFEWDFRPGMLIAIHLVSPLISMGVAVAAWISAAFWVFAFIMGNPDGTERRDDGRDAVLAVRNWWESVFLKALRPRAKPSMRSIV</sequence>
<dbReference type="Proteomes" id="UP001172386">
    <property type="component" value="Unassembled WGS sequence"/>
</dbReference>
<comment type="caution">
    <text evidence="1">The sequence shown here is derived from an EMBL/GenBank/DDBJ whole genome shotgun (WGS) entry which is preliminary data.</text>
</comment>
<reference evidence="1" key="1">
    <citation type="submission" date="2022-10" db="EMBL/GenBank/DDBJ databases">
        <title>Culturing micro-colonial fungi from biological soil crusts in the Mojave desert and describing Neophaeococcomyces mojavensis, and introducing the new genera and species Taxawa tesnikishii.</title>
        <authorList>
            <person name="Kurbessoian T."/>
            <person name="Stajich J.E."/>
        </authorList>
    </citation>
    <scope>NUCLEOTIDE SEQUENCE</scope>
    <source>
        <strain evidence="1">JES_112</strain>
    </source>
</reference>
<accession>A0ACC2ZWJ0</accession>
<evidence type="ECO:0000313" key="1">
    <source>
        <dbReference type="EMBL" id="KAJ9651905.1"/>
    </source>
</evidence>
<organism evidence="1 2">
    <name type="scientific">Neophaeococcomyces mojaviensis</name>
    <dbReference type="NCBI Taxonomy" id="3383035"/>
    <lineage>
        <taxon>Eukaryota</taxon>
        <taxon>Fungi</taxon>
        <taxon>Dikarya</taxon>
        <taxon>Ascomycota</taxon>
        <taxon>Pezizomycotina</taxon>
        <taxon>Eurotiomycetes</taxon>
        <taxon>Chaetothyriomycetidae</taxon>
        <taxon>Chaetothyriales</taxon>
        <taxon>Chaetothyriales incertae sedis</taxon>
        <taxon>Neophaeococcomyces</taxon>
    </lineage>
</organism>
<protein>
    <submittedName>
        <fullName evidence="1">Uncharacterized protein</fullName>
    </submittedName>
</protein>
<gene>
    <name evidence="1" type="ORF">H2198_008834</name>
</gene>